<feature type="site" description="Cleavage; by viral protease" evidence="11">
    <location>
        <begin position="544"/>
        <end position="545"/>
    </location>
</feature>
<feature type="chain" id="PRO_5023297154" description="Hexon-linking protein IIIa" evidence="11">
    <location>
        <begin position="1"/>
        <end position="544"/>
    </location>
</feature>
<feature type="modified residue" description="Phosphoserine; by host" evidence="11">
    <location>
        <position position="221"/>
    </location>
</feature>
<feature type="compositionally biased region" description="Basic and acidic residues" evidence="12">
    <location>
        <begin position="527"/>
        <end position="539"/>
    </location>
</feature>
<feature type="chain" id="PRO_5023297153" description="Pre-hexon-linking protein IIIa" evidence="11">
    <location>
        <begin position="1"/>
        <end position="559"/>
    </location>
</feature>
<dbReference type="GO" id="GO:0098021">
    <property type="term" value="C:viral capsid, decoration"/>
    <property type="evidence" value="ECO:0007669"/>
    <property type="project" value="UniProtKB-UniRule"/>
</dbReference>
<name>A0A0K1DBV0_ADEE2</name>
<keyword evidence="9 11" id="KW-0231">Viral genome packaging</keyword>
<comment type="function">
    <text evidence="11">Structural component of the virion that acts as a cement protein on the capsid exterior which mediates the interactions between the hexons, including the peripentonal hexons, and reaches all the way to the penton vertices. Two hexon linking proteins IIIa, one from each facet, stabilize the unique edge interface between a pair of facets. As the virus enters the host cell, hexon linking proteins IIIa are shed concomitant with virion acidification in the endosome. During virus assembly, seems to play a role in the serotype specificity of the packaging of viral DNA via its interaction with packaging protein 3.</text>
</comment>
<dbReference type="EMBL" id="KT160425">
    <property type="protein sequence ID" value="AKT26026.1"/>
    <property type="molecule type" value="Genomic_DNA"/>
</dbReference>
<evidence type="ECO:0000256" key="6">
    <source>
        <dbReference type="ARBA" id="ARBA00022844"/>
    </source>
</evidence>
<protein>
    <recommendedName>
        <fullName evidence="11">Pre-hexon-linking protein IIIa</fullName>
    </recommendedName>
    <alternativeName>
        <fullName evidence="11">Capsid vertex-specific component IIIa</fullName>
        <shortName evidence="11">CVSC</shortName>
    </alternativeName>
    <alternativeName>
        <fullName evidence="11">Protein IIIa</fullName>
    </alternativeName>
    <alternativeName>
        <fullName evidence="11">pIIIa</fullName>
    </alternativeName>
    <component>
        <recommendedName>
            <fullName evidence="11">Hexon-linking protein IIIa</fullName>
        </recommendedName>
    </component>
</protein>
<gene>
    <name evidence="13" type="primary">pIIIa</name>
</gene>
<evidence type="ECO:0000256" key="10">
    <source>
        <dbReference type="ARBA" id="ARBA00046738"/>
    </source>
</evidence>
<keyword evidence="7 11" id="KW-0426">Late protein</keyword>
<dbReference type="GeneID" id="25395986"/>
<dbReference type="Gene3D" id="1.20.120.1500">
    <property type="entry name" value="Pre-hexon-linking protein IIIa"/>
    <property type="match status" value="1"/>
</dbReference>
<dbReference type="InterPro" id="IPR003479">
    <property type="entry name" value="Hex_IIIa"/>
</dbReference>
<comment type="induction">
    <text evidence="11">Expressed in the late phase of the viral replicative cycle.</text>
</comment>
<evidence type="ECO:0000313" key="13">
    <source>
        <dbReference type="EMBL" id="AKT26026.1"/>
    </source>
</evidence>
<keyword evidence="5 11" id="KW-1188">Viral release from host cell</keyword>
<comment type="subunit">
    <text evidence="10 11">Interacts with hexon proteins; this interaction tethers the peripentonal hexons to hexons situated in the facet. Interacts with the penton protein (via N-terminus). Interacts with packaging protein 3; this interaction is required to promote correct genome packaging.</text>
</comment>
<comment type="similarity">
    <text evidence="1 11">Belongs to the adenoviridae hexon-linking protein IIIa family.</text>
</comment>
<accession>A0A0K1DBV0</accession>
<feature type="modified residue" description="Phosphoserine; by host" evidence="11">
    <location>
        <position position="454"/>
    </location>
</feature>
<feature type="region of interest" description="Disordered" evidence="12">
    <location>
        <begin position="527"/>
        <end position="559"/>
    </location>
</feature>
<feature type="region of interest" description="Binding to hexon-linking protein" evidence="11">
    <location>
        <begin position="134"/>
        <end position="247"/>
    </location>
</feature>
<keyword evidence="2 11" id="KW-0597">Phosphoprotein</keyword>
<organism evidence="13 14">
    <name type="scientific">Equine adenovirus B serotype 2</name>
    <name type="common">EAdV-2</name>
    <name type="synonym">Equine adenovirus 2</name>
    <dbReference type="NCBI Taxonomy" id="67603"/>
    <lineage>
        <taxon>Viruses</taxon>
        <taxon>Varidnaviria</taxon>
        <taxon>Bamfordvirae</taxon>
        <taxon>Preplasmiviricota</taxon>
        <taxon>Polisuviricotina</taxon>
        <taxon>Pharingeaviricetes</taxon>
        <taxon>Rowavirales</taxon>
        <taxon>Adenoviridae</taxon>
        <taxon>Mastadenovirus</taxon>
        <taxon>Mastadenovirus equidae</taxon>
        <taxon>Equine mastadenovirus B</taxon>
    </lineage>
</organism>
<feature type="modified residue" description="Phosphothreonine; by host" evidence="11">
    <location>
        <position position="270"/>
    </location>
</feature>
<evidence type="ECO:0000256" key="12">
    <source>
        <dbReference type="SAM" id="MobiDB-lite"/>
    </source>
</evidence>
<feature type="modified residue" description="Phosphoserine; by host" evidence="11">
    <location>
        <position position="505"/>
    </location>
</feature>
<dbReference type="OrthoDB" id="1411at10239"/>
<evidence type="ECO:0000256" key="1">
    <source>
        <dbReference type="ARBA" id="ARBA00010762"/>
    </source>
</evidence>
<keyword evidence="3 11" id="KW-0167">Capsid protein</keyword>
<comment type="PTM">
    <text evidence="11">Cleaved near the C-terminus by the viral protease during virion maturation to form the mature protein.</text>
</comment>
<evidence type="ECO:0000256" key="11">
    <source>
        <dbReference type="HAMAP-Rule" id="MF_04047"/>
    </source>
</evidence>
<dbReference type="KEGG" id="vg:25395986"/>
<evidence type="ECO:0000256" key="2">
    <source>
        <dbReference type="ARBA" id="ARBA00022553"/>
    </source>
</evidence>
<sequence>MTSINNPQNRASQQSQPSALSNWDESFRRIMALTTVNPHKFASQPRANRFDQILEAAVPSRNDPTHEKVLAIVNALVENGAVRSDEGGQIFNALLERVSRYNSSNVQTNLERLVTDVREAVARKERASAEPSLASLVTLNAFISELPAVVPKGQEDYLAFISALRTLVSEVPQTDVYRSGPNYYFSTNKSGSQTVNLNNAFDNLRPLWGVRSAQASQASVSSILTPNTRLLLLMVAPFTDAVSISRDSYIGHLLTLYRETIGQTRFDETTYNEITSVSKAIGNMTEENLQSTLNFLLTNRKHKVPQVYSLSEEEERILRYVQQAVSLYLMQDGATPSSALDMTAANLEPSFYAKNRFFINRLMDYFHRAAALSPNYFTNAVLNANWLPPEGFYTGDFDDFPEQEDLVWDDSNDPVPHDLDDLRETYSRLEGATASDFFQNELEDVYEKVNGLESASPTPTPPVNEERTWIRPSRFPYNRYVRGEDEYLDRAREDFRWREEVNRDSQLDSLISRLDGWKTYAQLRREGVETDDGTNDRGRKLGGRGDPFAHLKPKGRITL</sequence>
<keyword evidence="6 11" id="KW-0946">Virion</keyword>
<keyword evidence="4 11" id="KW-1048">Host nucleus</keyword>
<organismHost>
    <name type="scientific">Equus caballus</name>
    <name type="common">Horse</name>
    <dbReference type="NCBI Taxonomy" id="9796"/>
</organismHost>
<keyword evidence="8 11" id="KW-1232">Capsid decoration protein</keyword>
<comment type="caution">
    <text evidence="11">Lacks conserved residue(s) required for the propagation of feature annotation.</text>
</comment>
<evidence type="ECO:0000256" key="4">
    <source>
        <dbReference type="ARBA" id="ARBA00022562"/>
    </source>
</evidence>
<reference evidence="13 14" key="1">
    <citation type="journal article" date="2015" name="Vet. Microbiol.">
        <title>Characterisation of the Equine adenovirus 2 genome.</title>
        <authorList>
            <person name="Giles C."/>
            <person name="Vanniasinkam T."/>
            <person name="Barton M."/>
            <person name="Mahony T.J."/>
        </authorList>
    </citation>
    <scope>NUCLEOTIDE SEQUENCE [LARGE SCALE GENOMIC DNA]</scope>
    <source>
        <strain evidence="13">EAdV2.385/75.9</strain>
    </source>
</reference>
<comment type="miscellaneous">
    <text evidence="11">All late proteins expressed from the major late promoter are produced by alternative splicing and alternative polyadenylation of the same gene giving rise to non-overlapping ORFs. A leader sequence is present in the N-terminus of all these mRNAs and is recognized by the viral shutoff protein to provide expression although conventional translation via ribosome scanning from the cap has been shut off in the host cell.</text>
</comment>
<proteinExistence type="evidence at transcript level"/>
<comment type="subcellular location">
    <subcellularLocation>
        <location evidence="11">Virion</location>
    </subcellularLocation>
    <subcellularLocation>
        <location evidence="11">Host nucleus</location>
    </subcellularLocation>
    <text evidence="11">Surrounds the border of each facet on the capsid exterior. Present in around 60 copies per virion.</text>
</comment>
<keyword evidence="14" id="KW-1185">Reference proteome</keyword>
<dbReference type="Pfam" id="PF02455">
    <property type="entry name" value="Hex_IIIa"/>
    <property type="match status" value="1"/>
</dbReference>
<evidence type="ECO:0000256" key="8">
    <source>
        <dbReference type="ARBA" id="ARBA00023093"/>
    </source>
</evidence>
<evidence type="ECO:0000256" key="3">
    <source>
        <dbReference type="ARBA" id="ARBA00022561"/>
    </source>
</evidence>
<dbReference type="RefSeq" id="YP_009162350.1">
    <property type="nucleotide sequence ID" value="NC_027705.1"/>
</dbReference>
<evidence type="ECO:0000313" key="14">
    <source>
        <dbReference type="Proteomes" id="UP000102399"/>
    </source>
</evidence>
<feature type="propeptide" id="PRO_5011800883" evidence="11">
    <location>
        <begin position="545"/>
        <end position="559"/>
    </location>
</feature>
<feature type="region of interest" description="Disordered" evidence="12">
    <location>
        <begin position="1"/>
        <end position="20"/>
    </location>
</feature>
<dbReference type="GO" id="GO:0042025">
    <property type="term" value="C:host cell nucleus"/>
    <property type="evidence" value="ECO:0007669"/>
    <property type="project" value="UniProtKB-SubCell"/>
</dbReference>
<dbReference type="HAMAP" id="MF_04047">
    <property type="entry name" value="ADV_CAP3"/>
    <property type="match status" value="1"/>
</dbReference>
<evidence type="ECO:0000256" key="5">
    <source>
        <dbReference type="ARBA" id="ARBA00022612"/>
    </source>
</evidence>
<evidence type="ECO:0000256" key="7">
    <source>
        <dbReference type="ARBA" id="ARBA00022921"/>
    </source>
</evidence>
<dbReference type="InterPro" id="IPR043053">
    <property type="entry name" value="Hex_IIIa_N"/>
</dbReference>
<evidence type="ECO:0000256" key="9">
    <source>
        <dbReference type="ARBA" id="ARBA00023219"/>
    </source>
</evidence>
<feature type="region of interest" description="Peripentonal hexon-tethering domain" evidence="11">
    <location>
        <begin position="1"/>
        <end position="102"/>
    </location>
</feature>
<dbReference type="Proteomes" id="UP000102399">
    <property type="component" value="Segment"/>
</dbReference>